<sequence length="79" mass="9107">MADEFDRVYMSTIRGCQPLTTQGICSQLMKTVRSKTNVQKGVFCETCEEDLCNYSPHMKNICSQNLLMITLVIILKYFM</sequence>
<accession>A0AAV8Y5V4</accession>
<keyword evidence="2" id="KW-1185">Reference proteome</keyword>
<dbReference type="EMBL" id="JANEYF010002432">
    <property type="protein sequence ID" value="KAJ8946557.1"/>
    <property type="molecule type" value="Genomic_DNA"/>
</dbReference>
<evidence type="ECO:0000313" key="1">
    <source>
        <dbReference type="EMBL" id="KAJ8946557.1"/>
    </source>
</evidence>
<organism evidence="1 2">
    <name type="scientific">Rhamnusium bicolor</name>
    <dbReference type="NCBI Taxonomy" id="1586634"/>
    <lineage>
        <taxon>Eukaryota</taxon>
        <taxon>Metazoa</taxon>
        <taxon>Ecdysozoa</taxon>
        <taxon>Arthropoda</taxon>
        <taxon>Hexapoda</taxon>
        <taxon>Insecta</taxon>
        <taxon>Pterygota</taxon>
        <taxon>Neoptera</taxon>
        <taxon>Endopterygota</taxon>
        <taxon>Coleoptera</taxon>
        <taxon>Polyphaga</taxon>
        <taxon>Cucujiformia</taxon>
        <taxon>Chrysomeloidea</taxon>
        <taxon>Cerambycidae</taxon>
        <taxon>Lepturinae</taxon>
        <taxon>Rhagiini</taxon>
        <taxon>Rhamnusium</taxon>
    </lineage>
</organism>
<proteinExistence type="predicted"/>
<dbReference type="AlphaFoldDB" id="A0AAV8Y5V4"/>
<comment type="caution">
    <text evidence="1">The sequence shown here is derived from an EMBL/GenBank/DDBJ whole genome shotgun (WGS) entry which is preliminary data.</text>
</comment>
<dbReference type="Proteomes" id="UP001162156">
    <property type="component" value="Unassembled WGS sequence"/>
</dbReference>
<name>A0AAV8Y5V4_9CUCU</name>
<protein>
    <submittedName>
        <fullName evidence="1">Uncharacterized protein</fullName>
    </submittedName>
</protein>
<gene>
    <name evidence="1" type="ORF">NQ314_008871</name>
</gene>
<reference evidence="1" key="1">
    <citation type="journal article" date="2023" name="Insect Mol. Biol.">
        <title>Genome sequencing provides insights into the evolution of gene families encoding plant cell wall-degrading enzymes in longhorned beetles.</title>
        <authorList>
            <person name="Shin N.R."/>
            <person name="Okamura Y."/>
            <person name="Kirsch R."/>
            <person name="Pauchet Y."/>
        </authorList>
    </citation>
    <scope>NUCLEOTIDE SEQUENCE</scope>
    <source>
        <strain evidence="1">RBIC_L_NR</strain>
    </source>
</reference>
<evidence type="ECO:0000313" key="2">
    <source>
        <dbReference type="Proteomes" id="UP001162156"/>
    </source>
</evidence>